<dbReference type="EMBL" id="JAVDSB010000001">
    <property type="protein sequence ID" value="MDR6549161.1"/>
    <property type="molecule type" value="Genomic_DNA"/>
</dbReference>
<sequence>MDIDAFLAEVLESNEDWHVTMKDGISIIDSAVEREIPFDNTDDYLESGF</sequence>
<keyword evidence="2" id="KW-1185">Reference proteome</keyword>
<comment type="caution">
    <text evidence="1">The sequence shown here is derived from an EMBL/GenBank/DDBJ whole genome shotgun (WGS) entry which is preliminary data.</text>
</comment>
<reference evidence="1 2" key="1">
    <citation type="submission" date="2023-07" db="EMBL/GenBank/DDBJ databases">
        <title>Sorghum-associated microbial communities from plants grown in Nebraska, USA.</title>
        <authorList>
            <person name="Schachtman D."/>
        </authorList>
    </citation>
    <scope>NUCLEOTIDE SEQUENCE [LARGE SCALE GENOMIC DNA]</scope>
    <source>
        <strain evidence="1 2">CC258</strain>
    </source>
</reference>
<organism evidence="1 2">
    <name type="scientific">Paenibacillus qinlingensis</name>
    <dbReference type="NCBI Taxonomy" id="1837343"/>
    <lineage>
        <taxon>Bacteria</taxon>
        <taxon>Bacillati</taxon>
        <taxon>Bacillota</taxon>
        <taxon>Bacilli</taxon>
        <taxon>Bacillales</taxon>
        <taxon>Paenibacillaceae</taxon>
        <taxon>Paenibacillus</taxon>
    </lineage>
</organism>
<evidence type="ECO:0000313" key="1">
    <source>
        <dbReference type="EMBL" id="MDR6549161.1"/>
    </source>
</evidence>
<dbReference type="RefSeq" id="WP_310222911.1">
    <property type="nucleotide sequence ID" value="NZ_JAVDSB010000001.1"/>
</dbReference>
<protein>
    <submittedName>
        <fullName evidence="1">Uncharacterized protein</fullName>
    </submittedName>
</protein>
<accession>A0ABU1NNU7</accession>
<dbReference type="Proteomes" id="UP001267290">
    <property type="component" value="Unassembled WGS sequence"/>
</dbReference>
<evidence type="ECO:0000313" key="2">
    <source>
        <dbReference type="Proteomes" id="UP001267290"/>
    </source>
</evidence>
<name>A0ABU1NNU7_9BACL</name>
<proteinExistence type="predicted"/>
<gene>
    <name evidence="1" type="ORF">J2736_000344</name>
</gene>